<evidence type="ECO:0000313" key="2">
    <source>
        <dbReference type="Proteomes" id="UP000830671"/>
    </source>
</evidence>
<keyword evidence="2" id="KW-1185">Reference proteome</keyword>
<dbReference type="EMBL" id="CP019480">
    <property type="protein sequence ID" value="UQC90205.1"/>
    <property type="molecule type" value="Genomic_DNA"/>
</dbReference>
<accession>A0A9Q8T7F8</accession>
<dbReference type="AlphaFoldDB" id="A0A9Q8T7F8"/>
<dbReference type="Proteomes" id="UP000830671">
    <property type="component" value="Chromosome 8"/>
</dbReference>
<dbReference type="RefSeq" id="XP_049151806.1">
    <property type="nucleotide sequence ID" value="XM_049294659.1"/>
</dbReference>
<sequence>MTWNLHGARLQNMHTAAFVFLVPSVMRCSQVAIIKVTSFPAASPLKNHLSDRRLSCSSCHPRLRWAGGALNSLTSGQSRSCLLSKCLSTSHCRPDEGSWRVALSDWTESSESEGRSNVFIPPQTLVGTLHLAAVVFSLHRLHGSGTPGPPNNLWSFSDL</sequence>
<gene>
    <name evidence="1" type="ORF">CLUP02_15735</name>
</gene>
<protein>
    <submittedName>
        <fullName evidence="1">Uncharacterized protein</fullName>
    </submittedName>
</protein>
<name>A0A9Q8T7F8_9PEZI</name>
<dbReference type="GeneID" id="73349669"/>
<organism evidence="1 2">
    <name type="scientific">Colletotrichum lupini</name>
    <dbReference type="NCBI Taxonomy" id="145971"/>
    <lineage>
        <taxon>Eukaryota</taxon>
        <taxon>Fungi</taxon>
        <taxon>Dikarya</taxon>
        <taxon>Ascomycota</taxon>
        <taxon>Pezizomycotina</taxon>
        <taxon>Sordariomycetes</taxon>
        <taxon>Hypocreomycetidae</taxon>
        <taxon>Glomerellales</taxon>
        <taxon>Glomerellaceae</taxon>
        <taxon>Colletotrichum</taxon>
        <taxon>Colletotrichum acutatum species complex</taxon>
    </lineage>
</organism>
<proteinExistence type="predicted"/>
<evidence type="ECO:0000313" key="1">
    <source>
        <dbReference type="EMBL" id="UQC90205.1"/>
    </source>
</evidence>
<reference evidence="1" key="1">
    <citation type="journal article" date="2021" name="Mol. Plant Microbe Interact.">
        <title>Complete Genome Sequence of the Plant-Pathogenic Fungus Colletotrichum lupini.</title>
        <authorList>
            <person name="Baroncelli R."/>
            <person name="Pensec F."/>
            <person name="Da Lio D."/>
            <person name="Boufleur T."/>
            <person name="Vicente I."/>
            <person name="Sarrocco S."/>
            <person name="Picot A."/>
            <person name="Baraldi E."/>
            <person name="Sukno S."/>
            <person name="Thon M."/>
            <person name="Le Floch G."/>
        </authorList>
    </citation>
    <scope>NUCLEOTIDE SEQUENCE</scope>
    <source>
        <strain evidence="1">IMI 504893</strain>
    </source>
</reference>
<dbReference type="KEGG" id="clup:CLUP02_15735"/>